<feature type="compositionally biased region" description="Polar residues" evidence="5">
    <location>
        <begin position="155"/>
        <end position="165"/>
    </location>
</feature>
<dbReference type="InterPro" id="IPR022776">
    <property type="entry name" value="TRM13/UPF0224_CHHC_Znf_dom"/>
</dbReference>
<sequence length="174" mass="19468">METKRGAEQLARDAQRKRRKQAKAEAKEGGQWDRCMFKVVRKNRYCNIARVPGSQFCGNHLPDSDAATSKKSQKFKAASRRRVPCPVDTSHTVYEYDLAKHVLVCNRVKDVDIMKGLPYYSHNINSGSHCTEKIAEEMQASEVSETAVTKEGANEHSTPSAQEQQGIIDKLVGS</sequence>
<evidence type="ECO:0000256" key="4">
    <source>
        <dbReference type="RuleBase" id="RU367103"/>
    </source>
</evidence>
<dbReference type="PANTHER" id="PTHR12998:SF0">
    <property type="entry name" value="TRNA:M(4)X MODIFICATION ENZYME TRM13 HOMOLOG"/>
    <property type="match status" value="1"/>
</dbReference>
<comment type="catalytic activity">
    <reaction evidence="4">
        <text>cytidine(4) in tRNA(Gly)(GCC) + S-adenosyl-L-methionine = 2'-O-methylcytidine(4) in tRNA(Gly)(GCC) + S-adenosyl-L-homocysteine + H(+)</text>
        <dbReference type="Rhea" id="RHEA:43192"/>
        <dbReference type="Rhea" id="RHEA-COMP:10399"/>
        <dbReference type="Rhea" id="RHEA-COMP:10400"/>
        <dbReference type="ChEBI" id="CHEBI:15378"/>
        <dbReference type="ChEBI" id="CHEBI:57856"/>
        <dbReference type="ChEBI" id="CHEBI:59789"/>
        <dbReference type="ChEBI" id="CHEBI:74495"/>
        <dbReference type="ChEBI" id="CHEBI:82748"/>
        <dbReference type="EC" id="2.1.1.225"/>
    </reaction>
</comment>
<comment type="similarity">
    <text evidence="4">Belongs to the methyltransferase TRM13 family.</text>
</comment>
<keyword evidence="1 4" id="KW-0479">Metal-binding</keyword>
<keyword evidence="2 4" id="KW-0863">Zinc-finger</keyword>
<keyword evidence="4" id="KW-0489">Methyltransferase</keyword>
<keyword evidence="8" id="KW-1185">Reference proteome</keyword>
<dbReference type="Proteomes" id="UP000693981">
    <property type="component" value="Unassembled WGS sequence"/>
</dbReference>
<accession>A0A8T1X7K2</accession>
<comment type="catalytic activity">
    <reaction evidence="4">
        <text>cytidine(4) in tRNA(Pro) + S-adenosyl-L-methionine = 2'-O-methylcytidine(4) in tRNA(Pro) + S-adenosyl-L-homocysteine + H(+)</text>
        <dbReference type="Rhea" id="RHEA:32767"/>
        <dbReference type="Rhea" id="RHEA-COMP:10397"/>
        <dbReference type="Rhea" id="RHEA-COMP:10398"/>
        <dbReference type="ChEBI" id="CHEBI:15378"/>
        <dbReference type="ChEBI" id="CHEBI:57856"/>
        <dbReference type="ChEBI" id="CHEBI:59789"/>
        <dbReference type="ChEBI" id="CHEBI:74495"/>
        <dbReference type="ChEBI" id="CHEBI:82748"/>
        <dbReference type="EC" id="2.1.1.225"/>
    </reaction>
</comment>
<evidence type="ECO:0000256" key="5">
    <source>
        <dbReference type="SAM" id="MobiDB-lite"/>
    </source>
</evidence>
<dbReference type="EC" id="2.1.1.225" evidence="4"/>
<dbReference type="AlphaFoldDB" id="A0A8T1X7K2"/>
<dbReference type="PROSITE" id="PS51800">
    <property type="entry name" value="ZF_CHHC_U11_48K"/>
    <property type="match status" value="1"/>
</dbReference>
<feature type="compositionally biased region" description="Basic and acidic residues" evidence="5">
    <location>
        <begin position="1"/>
        <end position="14"/>
    </location>
</feature>
<dbReference type="InterPro" id="IPR021721">
    <property type="entry name" value="Znf_CCCH-type_TRM13"/>
</dbReference>
<dbReference type="GO" id="GO:0008270">
    <property type="term" value="F:zinc ion binding"/>
    <property type="evidence" value="ECO:0007669"/>
    <property type="project" value="UniProtKB-KW"/>
</dbReference>
<reference evidence="7" key="1">
    <citation type="submission" date="2021-02" db="EMBL/GenBank/DDBJ databases">
        <authorList>
            <person name="Palmer J.M."/>
        </authorList>
    </citation>
    <scope>NUCLEOTIDE SEQUENCE</scope>
    <source>
        <strain evidence="7">SCRP23</strain>
    </source>
</reference>
<name>A0A8T1X7K2_9STRA</name>
<feature type="domain" description="CHHC U11-48K-type" evidence="6">
    <location>
        <begin position="82"/>
        <end position="109"/>
    </location>
</feature>
<evidence type="ECO:0000256" key="2">
    <source>
        <dbReference type="ARBA" id="ARBA00022771"/>
    </source>
</evidence>
<evidence type="ECO:0000256" key="1">
    <source>
        <dbReference type="ARBA" id="ARBA00022723"/>
    </source>
</evidence>
<comment type="function">
    <text evidence="4">tRNA methylase which 2'-O-methylates cytidine(4) in tRNA(Pro) and tRNA(Gly)(GCC), and adenosine(4) in tRNA(His).</text>
</comment>
<dbReference type="OrthoDB" id="258806at2759"/>
<dbReference type="GO" id="GO:0106050">
    <property type="term" value="F:tRNA 2'-O-methyltransferase activity"/>
    <property type="evidence" value="ECO:0007669"/>
    <property type="project" value="UniProtKB-UniRule"/>
</dbReference>
<evidence type="ECO:0000313" key="7">
    <source>
        <dbReference type="EMBL" id="KAG7401985.1"/>
    </source>
</evidence>
<feature type="region of interest" description="Disordered" evidence="5">
    <location>
        <begin position="143"/>
        <end position="174"/>
    </location>
</feature>
<dbReference type="EMBL" id="JAGDFL010000005">
    <property type="protein sequence ID" value="KAG7401985.1"/>
    <property type="molecule type" value="Genomic_DNA"/>
</dbReference>
<dbReference type="Pfam" id="PF05253">
    <property type="entry name" value="zf-U11-48K"/>
    <property type="match status" value="1"/>
</dbReference>
<evidence type="ECO:0000313" key="8">
    <source>
        <dbReference type="Proteomes" id="UP000693981"/>
    </source>
</evidence>
<comment type="caution">
    <text evidence="7">The sequence shown here is derived from an EMBL/GenBank/DDBJ whole genome shotgun (WGS) entry which is preliminary data.</text>
</comment>
<keyword evidence="4" id="KW-0808">Transferase</keyword>
<keyword evidence="4" id="KW-0949">S-adenosyl-L-methionine</keyword>
<dbReference type="GO" id="GO:0030488">
    <property type="term" value="P:tRNA methylation"/>
    <property type="evidence" value="ECO:0007669"/>
    <property type="project" value="InterPro"/>
</dbReference>
<keyword evidence="3 4" id="KW-0862">Zinc</keyword>
<dbReference type="Pfam" id="PF11722">
    <property type="entry name" value="zf-TRM13_CCCH"/>
    <property type="match status" value="1"/>
</dbReference>
<proteinExistence type="inferred from homology"/>
<comment type="catalytic activity">
    <reaction evidence="4">
        <text>adenosine(4) in tRNA(His) + S-adenosyl-L-methionine = 2'-O-methyladenosine(4) in tRNA(His) + S-adenosyl-L-homocysteine + H(+)</text>
        <dbReference type="Rhea" id="RHEA:43196"/>
        <dbReference type="Rhea" id="RHEA-COMP:10401"/>
        <dbReference type="Rhea" id="RHEA-COMP:10402"/>
        <dbReference type="ChEBI" id="CHEBI:15378"/>
        <dbReference type="ChEBI" id="CHEBI:57856"/>
        <dbReference type="ChEBI" id="CHEBI:59789"/>
        <dbReference type="ChEBI" id="CHEBI:74411"/>
        <dbReference type="ChEBI" id="CHEBI:74477"/>
        <dbReference type="EC" id="2.1.1.225"/>
    </reaction>
</comment>
<evidence type="ECO:0000259" key="6">
    <source>
        <dbReference type="PROSITE" id="PS51800"/>
    </source>
</evidence>
<dbReference type="PANTHER" id="PTHR12998">
    <property type="entry name" value="TRNA:M(4)X MODIFICATION ENZYME TRM13 HOMOLOG"/>
    <property type="match status" value="1"/>
</dbReference>
<dbReference type="InterPro" id="IPR039044">
    <property type="entry name" value="Trm13"/>
</dbReference>
<evidence type="ECO:0000256" key="3">
    <source>
        <dbReference type="ARBA" id="ARBA00022833"/>
    </source>
</evidence>
<organism evidence="7 8">
    <name type="scientific">Phytophthora boehmeriae</name>
    <dbReference type="NCBI Taxonomy" id="109152"/>
    <lineage>
        <taxon>Eukaryota</taxon>
        <taxon>Sar</taxon>
        <taxon>Stramenopiles</taxon>
        <taxon>Oomycota</taxon>
        <taxon>Peronosporomycetes</taxon>
        <taxon>Peronosporales</taxon>
        <taxon>Peronosporaceae</taxon>
        <taxon>Phytophthora</taxon>
    </lineage>
</organism>
<protein>
    <recommendedName>
        <fullName evidence="4">tRNA:m(4)X modification enzyme TRM13</fullName>
        <ecNumber evidence="4">2.1.1.225</ecNumber>
    </recommendedName>
</protein>
<gene>
    <name evidence="7" type="primary">TRMT13</name>
    <name evidence="7" type="ORF">PHYBOEH_008506</name>
</gene>
<feature type="region of interest" description="Disordered" evidence="5">
    <location>
        <begin position="1"/>
        <end position="28"/>
    </location>
</feature>
<keyword evidence="4" id="KW-0819">tRNA processing</keyword>